<name>A0A0E9QJ40_ANGAN</name>
<evidence type="ECO:0000313" key="1">
    <source>
        <dbReference type="EMBL" id="JAH16901.1"/>
    </source>
</evidence>
<dbReference type="EMBL" id="GBXM01091676">
    <property type="protein sequence ID" value="JAH16901.1"/>
    <property type="molecule type" value="Transcribed_RNA"/>
</dbReference>
<organism evidence="1">
    <name type="scientific">Anguilla anguilla</name>
    <name type="common">European freshwater eel</name>
    <name type="synonym">Muraena anguilla</name>
    <dbReference type="NCBI Taxonomy" id="7936"/>
    <lineage>
        <taxon>Eukaryota</taxon>
        <taxon>Metazoa</taxon>
        <taxon>Chordata</taxon>
        <taxon>Craniata</taxon>
        <taxon>Vertebrata</taxon>
        <taxon>Euteleostomi</taxon>
        <taxon>Actinopterygii</taxon>
        <taxon>Neopterygii</taxon>
        <taxon>Teleostei</taxon>
        <taxon>Anguilliformes</taxon>
        <taxon>Anguillidae</taxon>
        <taxon>Anguilla</taxon>
    </lineage>
</organism>
<sequence>MLTAVADSADFFRPKSKLTDLVTTSCHLVIL</sequence>
<accession>A0A0E9QJ40</accession>
<proteinExistence type="predicted"/>
<protein>
    <submittedName>
        <fullName evidence="1">Uncharacterized protein</fullName>
    </submittedName>
</protein>
<dbReference type="AlphaFoldDB" id="A0A0E9QJ40"/>
<reference evidence="1" key="2">
    <citation type="journal article" date="2015" name="Fish Shellfish Immunol.">
        <title>Early steps in the European eel (Anguilla anguilla)-Vibrio vulnificus interaction in the gills: Role of the RtxA13 toxin.</title>
        <authorList>
            <person name="Callol A."/>
            <person name="Pajuelo D."/>
            <person name="Ebbesson L."/>
            <person name="Teles M."/>
            <person name="MacKenzie S."/>
            <person name="Amaro C."/>
        </authorList>
    </citation>
    <scope>NUCLEOTIDE SEQUENCE</scope>
</reference>
<reference evidence="1" key="1">
    <citation type="submission" date="2014-11" db="EMBL/GenBank/DDBJ databases">
        <authorList>
            <person name="Amaro Gonzalez C."/>
        </authorList>
    </citation>
    <scope>NUCLEOTIDE SEQUENCE</scope>
</reference>